<dbReference type="SUPFAM" id="SSF53448">
    <property type="entry name" value="Nucleotide-diphospho-sugar transferases"/>
    <property type="match status" value="1"/>
</dbReference>
<evidence type="ECO:0008006" key="3">
    <source>
        <dbReference type="Google" id="ProtNLM"/>
    </source>
</evidence>
<dbReference type="AlphaFoldDB" id="A0A5B8LHA4"/>
<dbReference type="InterPro" id="IPR029044">
    <property type="entry name" value="Nucleotide-diphossugar_trans"/>
</dbReference>
<gene>
    <name evidence="1" type="ORF">FPZ24_02850</name>
</gene>
<organism evidence="1 2">
    <name type="scientific">Sphingomonas panacisoli</name>
    <dbReference type="NCBI Taxonomy" id="1813879"/>
    <lineage>
        <taxon>Bacteria</taxon>
        <taxon>Pseudomonadati</taxon>
        <taxon>Pseudomonadota</taxon>
        <taxon>Alphaproteobacteria</taxon>
        <taxon>Sphingomonadales</taxon>
        <taxon>Sphingomonadaceae</taxon>
        <taxon>Sphingomonas</taxon>
    </lineage>
</organism>
<dbReference type="OrthoDB" id="5465469at2"/>
<sequence length="261" mass="29166">MGITTLPSRIGLIRPCLESLLGGDRRPDRIVLTLPDALLREAEGYRVPDFLTDRDWHGGLVEIIRPPRDCGPGSKLLGALATIDEPSVLILADDDVRYRRDFVARFAAAQAERPEGALSGWTYRCNGLTIGQGCDGFALWTPQLDGARAFFDRCVAGTRFVYHDDLWISFYLALNDIRVTEFPATEGSWYDQVHQVGALRNLDGELERTTLTRDGLDHLIAAADMPAARRARMQVRRHAGQFVARPARRVAGRLQRLIDNN</sequence>
<dbReference type="Proteomes" id="UP000315673">
    <property type="component" value="Chromosome"/>
</dbReference>
<evidence type="ECO:0000313" key="1">
    <source>
        <dbReference type="EMBL" id="QDZ06540.1"/>
    </source>
</evidence>
<dbReference type="KEGG" id="spai:FPZ24_02850"/>
<accession>A0A5B8LHA4</accession>
<proteinExistence type="predicted"/>
<evidence type="ECO:0000313" key="2">
    <source>
        <dbReference type="Proteomes" id="UP000315673"/>
    </source>
</evidence>
<dbReference type="RefSeq" id="WP_146569624.1">
    <property type="nucleotide sequence ID" value="NZ_CP042306.1"/>
</dbReference>
<keyword evidence="2" id="KW-1185">Reference proteome</keyword>
<reference evidence="1 2" key="1">
    <citation type="submission" date="2019-07" db="EMBL/GenBank/DDBJ databases">
        <title>Full genome sequence of Sphingomonas sp. 4R-6-7(HKS19).</title>
        <authorList>
            <person name="Im W.-T."/>
        </authorList>
    </citation>
    <scope>NUCLEOTIDE SEQUENCE [LARGE SCALE GENOMIC DNA]</scope>
    <source>
        <strain evidence="1 2">HKS19</strain>
    </source>
</reference>
<protein>
    <recommendedName>
        <fullName evidence="3">Glycosyltransferase 2-like domain-containing protein</fullName>
    </recommendedName>
</protein>
<name>A0A5B8LHA4_9SPHN</name>
<dbReference type="EMBL" id="CP042306">
    <property type="protein sequence ID" value="QDZ06540.1"/>
    <property type="molecule type" value="Genomic_DNA"/>
</dbReference>